<dbReference type="Pfam" id="PF14349">
    <property type="entry name" value="SprA_N"/>
    <property type="match status" value="2"/>
</dbReference>
<evidence type="ECO:0000313" key="3">
    <source>
        <dbReference type="EMBL" id="AFL96922.1"/>
    </source>
</evidence>
<keyword evidence="1" id="KW-0732">Signal</keyword>
<feature type="chain" id="PRO_5003685329" description="Gliding motility protein SprA N-terminal domain-containing protein" evidence="1">
    <location>
        <begin position="28"/>
        <end position="2361"/>
    </location>
</feature>
<dbReference type="Proteomes" id="UP000006051">
    <property type="component" value="Chromosome"/>
</dbReference>
<dbReference type="eggNOG" id="COG1747">
    <property type="taxonomic scope" value="Bacteria"/>
</dbReference>
<feature type="domain" description="Gliding motility protein SprA N-terminal" evidence="2">
    <location>
        <begin position="56"/>
        <end position="360"/>
    </location>
</feature>
<keyword evidence="4" id="KW-1185">Reference proteome</keyword>
<dbReference type="InterPro" id="IPR025684">
    <property type="entry name" value="SprA_N_dom"/>
</dbReference>
<feature type="signal peptide" evidence="1">
    <location>
        <begin position="1"/>
        <end position="27"/>
    </location>
</feature>
<evidence type="ECO:0000313" key="4">
    <source>
        <dbReference type="Proteomes" id="UP000006051"/>
    </source>
</evidence>
<sequence length="2361" mass="267241">MKKVNTICYKVLLFIVAFVLLTPQAKAQESDTLRYPFKYQSGGLYLESPMGYYSQYDSATGNYILRQKIGSLVYGDPIILNQEQYLNMLLSQSMGEYYKQKSQAVDKERRNQQFGTEISEKDKGLVLPSLQVRNKIFETIFGGSKIELVPKGYASLGLGVYYQNLENPQLLPQNRKSFAIDLQQRIQLSVLGKVGENLQLGANYDTQAGFGFENRMNLAWRPNGEGGEDNIIQNIEFGNVSMPLSTSIITGVQSLFGAKTQLKFGNTYITSVFSQQESEARTITVQGGGVVNTFKIYAKDYDINQHYFLSHFFRNKYDAALANYPFISSQINISRIEVWVVDRGNANQDSRRSIVAVRDLGNNASYPNNGKIYNRIATAAGVRSGVNVEELVKALSLKDSQGNPYEVGEQYLVHENVRKLEPSEFQLFPDLGYISLNQPLNDNELLAVSYQYTLTSQPGKSFMVGEFSDQQKDILIAKLIKSNSSVNTKSPLWDLMMKNIYSLNAYQLSQEDFRLNIFYRDPEIGSGAINYLQGTRVEEKTLLQVLNMDRLNMNGQVQKMGNLYGDGLFDFVNGITVDVQNAKIKFTTIEPFGKTIEKQIGGSDSKFVLNDLYQKLPIEFEQNPAVNRYFIEGQYKSDGGDGIPLGAFNVPQGSVKVTSNGKELIEGVDYTVDYQLGRVKIINQLLKDSGAPINVSLENRSTFNTQIRRLMGVNVEHKFSDKLTIGATYMNYQERMPGNTQKAQYNAEPVSNSIFGANVMYNNEANILTRLTDKIPFVNTDAPSNISFTAEGAYLQPGVNQSTNNQSYIDDFENALSRINLDDVNAWRLASTPIESSTVPNPDFPSSIFNPNDFSLNYNRRMISWYNIDPRFYGSGGKSPLSKTEMSNQASRRVQTRELFTERDLIAGMPSYLNTFDVTYYPQTRGAYNLNPNWKNEQQANLWGGITRALNVTNLKQANVEYVEFWMMDPYLDGASDTKDSKILLQLGSVSEDLLRDGKMLYENGLNQKDNPEQHSEWGKQPKEKPILYTFFTEGAARELQDVGYNGLTNEQEAVTPGYDAFATDVNPLTQKIDPAADDFVYYMDNAWKNYAGGNYLPNRYKYFRNPQGNSKTGTMEIATAIPDAEDVNMDYNLDRIENYNQYTIPISKSQLNINNKFIVDVKETHASLENGQTVSSKWYLFRIPIDDYDLNAGAASDNVLTAARFMRMIFKGFNEQISFRFGSFDMVRSSWIRYQRNLYPNNVSVEGGQSLNVDNLSVGTVNIEENGTARPPYVIPPGIAREQIQTTSGMQSINESSMVLNISKLKANDARAVFKNTNLDLRRFKELKMFTHLHTPTNNPTGELKLFLRLGSDLVENYYEYELPLKYTNINAISPEEIWPSQNRIEVETSLFVEAKKKSYEANIAERFAYPVDAKAGKYIYVKGKPSLGNISTIMIGVRNTGNANVEDAVVWVNELRLSGIKNEGGYAAAANLNFNLGDLAQVSATGSMSTAGFGPIDRGPVERQQEDVKSYAINTSVNLDKFLPKKWGVRLPFNYSIQEEFIDPEYNPLDNDVKFNEDPRKNELQKIVRTYSKNVSYGFSNIRKERTNSKAKQHFYDIENFSLSGVYSSNYYRDIYTVYNVQQNLRLGANYNYAFRGKSYEPFKNWYMVSDTAQSARYLQWVKEFNVNPLPARLAFRTDVMRTYNEQQYRDINSYLVPGSSALSFKPTYGNNFLFSWQYNVGFDLTRSFRVDYNASTRTLADKVIDAPDQNLIFKDIVQAGRPINYNQQLQANWKTPIRLLPYLEWADVEVGYTATYDWQARLSNYAEVDNQLQDVGNLSQNSQNINWVGDLDFSKLYSQFDFIEKVNNKSTLRQAELDSLRQNYQRLVEEKNGFKRLRKQKIKIKNHLGFRDYLVLGLQSIKRGRFNYSTNSGIILPGILAEPNFFGLGKNSAGPNASFLFGSQSDVRQLAVENGWITRSEFLTEPYASVKAEVFTANLQVEPSPSLKIDFNSRRNYNKNMFQSGFNTIIKENGKEVFGYERAYENIQENITNSTISLGASFKSKNDLYQKLKGFAQEVSMREGAKLGLTDTDGDGYAQGFGLSSADVLVPAFLSAYQGKSLSRKSFDLRRGIPLPNWSITYTGLTNVPIIAKYFEQFELSHNYVSTKTVSGVQSNLNKFTEPAQFTSGGGVSVDAHGNPTQGVDGNGNLYSSNVYGAVSVVESFSPLLGVEARLRNNMQLRMQYNRDRLVSLSLSNYTLTEDYGSEIVVGFGYIIKDVSLKMYYMGKRKTIKGDLNLRADLAMRDNEVSIRRILTDDLQVSGGQKLFSLKFNAQYMFSKNFNVSLFYDQMITKYKISTAYPLSTLRAGINATFTFGN</sequence>
<dbReference type="InterPro" id="IPR026377">
    <property type="entry name" value="Cell_surface_SprA"/>
</dbReference>
<feature type="domain" description="Gliding motility protein SprA N-terminal" evidence="2">
    <location>
        <begin position="1073"/>
        <end position="1559"/>
    </location>
</feature>
<gene>
    <name evidence="3" type="ordered locus">Ornrh_0724</name>
</gene>
<name>I3ZYY8_ORNRL</name>
<dbReference type="PATRIC" id="fig|867902.3.peg.704"/>
<dbReference type="HOGENOM" id="CLU_228605_0_0_10"/>
<organism evidence="3 4">
    <name type="scientific">Ornithobacterium rhinotracheale (strain ATCC 51463 / DSM 15997 / CCUG 23171 / CIP 104009 / LMG 9086)</name>
    <dbReference type="NCBI Taxonomy" id="867902"/>
    <lineage>
        <taxon>Bacteria</taxon>
        <taxon>Pseudomonadati</taxon>
        <taxon>Bacteroidota</taxon>
        <taxon>Flavobacteriia</taxon>
        <taxon>Flavobacteriales</taxon>
        <taxon>Weeksellaceae</taxon>
        <taxon>Ornithobacterium</taxon>
    </lineage>
</organism>
<proteinExistence type="predicted"/>
<dbReference type="KEGG" id="orh:Ornrh_0724"/>
<evidence type="ECO:0000259" key="2">
    <source>
        <dbReference type="Pfam" id="PF14349"/>
    </source>
</evidence>
<protein>
    <recommendedName>
        <fullName evidence="2">Gliding motility protein SprA N-terminal domain-containing protein</fullName>
    </recommendedName>
</protein>
<dbReference type="EMBL" id="CP003283">
    <property type="protein sequence ID" value="AFL96922.1"/>
    <property type="molecule type" value="Genomic_DNA"/>
</dbReference>
<dbReference type="STRING" id="867902.Ornrh_0724"/>
<dbReference type="NCBIfam" id="TIGR04189">
    <property type="entry name" value="surface_SprA"/>
    <property type="match status" value="1"/>
</dbReference>
<evidence type="ECO:0000256" key="1">
    <source>
        <dbReference type="SAM" id="SignalP"/>
    </source>
</evidence>
<accession>I3ZYY8</accession>
<reference evidence="3 4" key="1">
    <citation type="submission" date="2012-06" db="EMBL/GenBank/DDBJ databases">
        <title>The complete genome of Ornithobacterium rhinotracheale DSM 15997.</title>
        <authorList>
            <consortium name="US DOE Joint Genome Institute (JGI-PGF)"/>
            <person name="Lucas S."/>
            <person name="Copeland A."/>
            <person name="Lapidus A."/>
            <person name="Goodwin L."/>
            <person name="Pitluck S."/>
            <person name="Peters L."/>
            <person name="Mikhailova N."/>
            <person name="Teshima H."/>
            <person name="Kyrpides N."/>
            <person name="Mavromatis K."/>
            <person name="Pagani I."/>
            <person name="Ivanova N."/>
            <person name="Ovchinnikova G."/>
            <person name="Zeytun A."/>
            <person name="Detter J.C."/>
            <person name="Han C."/>
            <person name="Land M."/>
            <person name="Hauser L."/>
            <person name="Markowitz V."/>
            <person name="Cheng J.-F."/>
            <person name="Hugenholtz P."/>
            <person name="Woyke T."/>
            <person name="Wu D."/>
            <person name="Lang E."/>
            <person name="Kopitz M."/>
            <person name="Brambilla E."/>
            <person name="Klenk H.-P."/>
            <person name="Eisen J.A."/>
        </authorList>
    </citation>
    <scope>NUCLEOTIDE SEQUENCE [LARGE SCALE GENOMIC DNA]</scope>
    <source>
        <strain evidence="4">ATCC 51463 / DSM 15997 / CCUG 23171 / LMG 9086</strain>
    </source>
</reference>